<evidence type="ECO:0000313" key="2">
    <source>
        <dbReference type="EMBL" id="APV35040.1"/>
    </source>
</evidence>
<name>A0A1P8EFR0_9GAMM</name>
<organism evidence="2 3">
    <name type="scientific">Acinetobacter soli</name>
    <dbReference type="NCBI Taxonomy" id="487316"/>
    <lineage>
        <taxon>Bacteria</taxon>
        <taxon>Pseudomonadati</taxon>
        <taxon>Pseudomonadota</taxon>
        <taxon>Gammaproteobacteria</taxon>
        <taxon>Moraxellales</taxon>
        <taxon>Moraxellaceae</taxon>
        <taxon>Acinetobacter</taxon>
    </lineage>
</organism>
<dbReference type="EMBL" id="CP016896">
    <property type="protein sequence ID" value="APV35040.1"/>
    <property type="molecule type" value="Genomic_DNA"/>
</dbReference>
<dbReference type="InterPro" id="IPR010781">
    <property type="entry name" value="DUF1376"/>
</dbReference>
<evidence type="ECO:0008006" key="4">
    <source>
        <dbReference type="Google" id="ProtNLM"/>
    </source>
</evidence>
<evidence type="ECO:0000313" key="3">
    <source>
        <dbReference type="Proteomes" id="UP000185674"/>
    </source>
</evidence>
<feature type="region of interest" description="Disordered" evidence="1">
    <location>
        <begin position="226"/>
        <end position="270"/>
    </location>
</feature>
<gene>
    <name evidence="2" type="ORF">BEN76_02980</name>
</gene>
<feature type="compositionally biased region" description="Polar residues" evidence="1">
    <location>
        <begin position="229"/>
        <end position="247"/>
    </location>
</feature>
<dbReference type="KEGG" id="asol:BEN76_02980"/>
<dbReference type="RefSeq" id="WP_076032200.1">
    <property type="nucleotide sequence ID" value="NZ_CP016896.1"/>
</dbReference>
<proteinExistence type="predicted"/>
<reference evidence="2 3" key="1">
    <citation type="submission" date="2016-08" db="EMBL/GenBank/DDBJ databases">
        <title>Complete genome sequence of Acinetobacter baylyi strain GFJ2.</title>
        <authorList>
            <person name="Tabata M."/>
            <person name="Kuboki S."/>
            <person name="Gibu N."/>
            <person name="Kinouchi Y."/>
            <person name="Vangnai A."/>
            <person name="Kasai D."/>
            <person name="Fukuda M."/>
        </authorList>
    </citation>
    <scope>NUCLEOTIDE SEQUENCE [LARGE SCALE GENOMIC DNA]</scope>
    <source>
        <strain evidence="2 3">GFJ2</strain>
    </source>
</reference>
<accession>A0A1P8EFR0</accession>
<dbReference type="Proteomes" id="UP000185674">
    <property type="component" value="Chromosome"/>
</dbReference>
<dbReference type="Pfam" id="PF07120">
    <property type="entry name" value="DUF1376"/>
    <property type="match status" value="1"/>
</dbReference>
<feature type="region of interest" description="Disordered" evidence="1">
    <location>
        <begin position="100"/>
        <end position="146"/>
    </location>
</feature>
<evidence type="ECO:0000256" key="1">
    <source>
        <dbReference type="SAM" id="MobiDB-lite"/>
    </source>
</evidence>
<protein>
    <recommendedName>
        <fullName evidence="4">DUF1376 domain-containing protein</fullName>
    </recommendedName>
</protein>
<dbReference type="AlphaFoldDB" id="A0A1P8EFR0"/>
<sequence length="270" mass="30776">MHYYKRNIGDYHKKAGRLSMLEHGAYTLLLDACYDRERFPTLEEALDWAWARTDEEEAAVKFVLKKFFTEIDGVYVQNHIQEELDAYKAKAETNARIAKEREEKRKKGKQGVNDLPPVVNESCNSGDEPTPNHKPLTNNHKPITSISNTHTLSADENQNESWKPDSNILINVIRESVGIQAQSVLDMPDYEFHLGNFNAYREDKIGLTENQRTRKFAQWLIQEFKKAKSSGQPKNQSKSNATVSRNVNDAHGDIPDYAPAVDNVNTEGLV</sequence>
<dbReference type="STRING" id="487316.BEN76_02980"/>
<feature type="compositionally biased region" description="Polar residues" evidence="1">
    <location>
        <begin position="135"/>
        <end position="146"/>
    </location>
</feature>